<name>A0A6H0FTX4_ACIPI</name>
<dbReference type="SMART" id="SM00342">
    <property type="entry name" value="HTH_ARAC"/>
    <property type="match status" value="1"/>
</dbReference>
<dbReference type="Pfam" id="PF14525">
    <property type="entry name" value="AraC_binding_2"/>
    <property type="match status" value="1"/>
</dbReference>
<dbReference type="InterPro" id="IPR020449">
    <property type="entry name" value="Tscrpt_reg_AraC-type_HTH"/>
</dbReference>
<evidence type="ECO:0000313" key="6">
    <source>
        <dbReference type="Proteomes" id="UP000501692"/>
    </source>
</evidence>
<dbReference type="Pfam" id="PF12833">
    <property type="entry name" value="HTH_18"/>
    <property type="match status" value="1"/>
</dbReference>
<sequence length="322" mass="37334">MLISTDMLPQSQRYDFSHQIVRERFVELDLTMENSTPSKDIHAELIHDRVSEIDVMKLNASSHTVSRNNRQIRMDKGEDEFFLFSLQLKGNGFLEQDNRSVSLQPGDFILFDSTRPYRMGFNDDFEKLVLRIPRMLLKQHIAAPERLCAYKMPRQNAMGNILSNFLTSLDQLSTLPHEAQLNVSGAILQMVAGALQSMPQNNQTQLNSVRSYHLKRIKKYIELNLDEPELSVATIASALEMSVSSLYRIFEDEPMPLAHYIWIKRLEFCCRDLENVALKNKPISQIAFEWGFTHGTHFSRSFKKQFGLPPKLYREQFLDSKK</sequence>
<dbReference type="InterPro" id="IPR018060">
    <property type="entry name" value="HTH_AraC"/>
</dbReference>
<accession>A0A6H0FTX4</accession>
<dbReference type="GO" id="GO:0003700">
    <property type="term" value="F:DNA-binding transcription factor activity"/>
    <property type="evidence" value="ECO:0007669"/>
    <property type="project" value="InterPro"/>
</dbReference>
<dbReference type="AlphaFoldDB" id="A0A6H0FTX4"/>
<dbReference type="NCBIfam" id="NF007243">
    <property type="entry name" value="PRK09685.1"/>
    <property type="match status" value="1"/>
</dbReference>
<proteinExistence type="predicted"/>
<reference evidence="5 6" key="1">
    <citation type="submission" date="2020-03" db="EMBL/GenBank/DDBJ databases">
        <authorList>
            <person name="Zhang L."/>
            <person name="Han X."/>
            <person name="Chen Y."/>
            <person name="Yu Y."/>
        </authorList>
    </citation>
    <scope>NUCLEOTIDE SEQUENCE [LARGE SCALE GENOMIC DNA]</scope>
    <source>
        <strain evidence="5 6">A1254</strain>
    </source>
</reference>
<keyword evidence="1" id="KW-0805">Transcription regulation</keyword>
<gene>
    <name evidence="5" type="primary">feaR</name>
    <name evidence="5" type="ORF">G8E09_08785</name>
</gene>
<dbReference type="SUPFAM" id="SSF46689">
    <property type="entry name" value="Homeodomain-like"/>
    <property type="match status" value="1"/>
</dbReference>
<evidence type="ECO:0000259" key="4">
    <source>
        <dbReference type="PROSITE" id="PS01124"/>
    </source>
</evidence>
<evidence type="ECO:0000256" key="2">
    <source>
        <dbReference type="ARBA" id="ARBA00023125"/>
    </source>
</evidence>
<dbReference type="Gene3D" id="1.10.10.60">
    <property type="entry name" value="Homeodomain-like"/>
    <property type="match status" value="1"/>
</dbReference>
<organism evidence="5 6">
    <name type="scientific">Acinetobacter pittii</name>
    <name type="common">Acinetobacter genomosp. 3</name>
    <dbReference type="NCBI Taxonomy" id="48296"/>
    <lineage>
        <taxon>Bacteria</taxon>
        <taxon>Pseudomonadati</taxon>
        <taxon>Pseudomonadota</taxon>
        <taxon>Gammaproteobacteria</taxon>
        <taxon>Moraxellales</taxon>
        <taxon>Moraxellaceae</taxon>
        <taxon>Acinetobacter</taxon>
        <taxon>Acinetobacter calcoaceticus/baumannii complex</taxon>
    </lineage>
</organism>
<dbReference type="PANTHER" id="PTHR46796:SF6">
    <property type="entry name" value="ARAC SUBFAMILY"/>
    <property type="match status" value="1"/>
</dbReference>
<dbReference type="InterPro" id="IPR035418">
    <property type="entry name" value="AraC-bd_2"/>
</dbReference>
<feature type="domain" description="HTH araC/xylS-type" evidence="4">
    <location>
        <begin position="215"/>
        <end position="316"/>
    </location>
</feature>
<dbReference type="PRINTS" id="PR00032">
    <property type="entry name" value="HTHARAC"/>
</dbReference>
<evidence type="ECO:0000313" key="5">
    <source>
        <dbReference type="EMBL" id="QIT17803.1"/>
    </source>
</evidence>
<protein>
    <submittedName>
        <fullName evidence="5">Transcriptional regulator FeaR</fullName>
    </submittedName>
</protein>
<keyword evidence="3" id="KW-0804">Transcription</keyword>
<dbReference type="PROSITE" id="PS01124">
    <property type="entry name" value="HTH_ARAC_FAMILY_2"/>
    <property type="match status" value="1"/>
</dbReference>
<dbReference type="InterPro" id="IPR050204">
    <property type="entry name" value="AraC_XylS_family_regulators"/>
</dbReference>
<dbReference type="Proteomes" id="UP000501692">
    <property type="component" value="Chromosome"/>
</dbReference>
<evidence type="ECO:0000256" key="3">
    <source>
        <dbReference type="ARBA" id="ARBA00023163"/>
    </source>
</evidence>
<dbReference type="PANTHER" id="PTHR46796">
    <property type="entry name" value="HTH-TYPE TRANSCRIPTIONAL ACTIVATOR RHAS-RELATED"/>
    <property type="match status" value="1"/>
</dbReference>
<dbReference type="RefSeq" id="WP_167563485.1">
    <property type="nucleotide sequence ID" value="NZ_CP049806.1"/>
</dbReference>
<evidence type="ECO:0000256" key="1">
    <source>
        <dbReference type="ARBA" id="ARBA00023015"/>
    </source>
</evidence>
<dbReference type="InterPro" id="IPR009057">
    <property type="entry name" value="Homeodomain-like_sf"/>
</dbReference>
<keyword evidence="2" id="KW-0238">DNA-binding</keyword>
<dbReference type="EMBL" id="CP049806">
    <property type="protein sequence ID" value="QIT17803.1"/>
    <property type="molecule type" value="Genomic_DNA"/>
</dbReference>
<dbReference type="GO" id="GO:0043565">
    <property type="term" value="F:sequence-specific DNA binding"/>
    <property type="evidence" value="ECO:0007669"/>
    <property type="project" value="InterPro"/>
</dbReference>